<dbReference type="eggNOG" id="COG1503">
    <property type="taxonomic scope" value="Bacteria"/>
</dbReference>
<dbReference type="RefSeq" id="WP_013220342.1">
    <property type="nucleotide sequence ID" value="NC_014315.1"/>
</dbReference>
<dbReference type="Proteomes" id="UP000000393">
    <property type="component" value="Chromosome"/>
</dbReference>
<accession>D8K5R9</accession>
<organism evidence="1 2">
    <name type="scientific">Nitrosococcus watsoni (strain C-113)</name>
    <dbReference type="NCBI Taxonomy" id="105559"/>
    <lineage>
        <taxon>Bacteria</taxon>
        <taxon>Pseudomonadati</taxon>
        <taxon>Pseudomonadota</taxon>
        <taxon>Gammaproteobacteria</taxon>
        <taxon>Chromatiales</taxon>
        <taxon>Chromatiaceae</taxon>
        <taxon>Nitrosococcus</taxon>
    </lineage>
</organism>
<proteinExistence type="predicted"/>
<dbReference type="AlphaFoldDB" id="D8K5R9"/>
<reference evidence="1 2" key="1">
    <citation type="submission" date="2010-06" db="EMBL/GenBank/DDBJ databases">
        <title>Complete sequence of chromosome of Nitrosococcus watsoni C-113.</title>
        <authorList>
            <consortium name="US DOE Joint Genome Institute"/>
            <person name="Lucas S."/>
            <person name="Copeland A."/>
            <person name="Lapidus A."/>
            <person name="Cheng J.-F."/>
            <person name="Bruce D."/>
            <person name="Goodwin L."/>
            <person name="Pitluck S."/>
            <person name="Malfatti S.A."/>
            <person name="Chain P.S.G."/>
            <person name="Land M."/>
            <person name="Hauser L."/>
            <person name="Kyrpides N."/>
            <person name="Ivanova N."/>
            <person name="Cambell M.A."/>
            <person name="Heidelberg J.F."/>
            <person name="Klotz M.G."/>
            <person name="Woyke T."/>
        </authorList>
    </citation>
    <scope>NUCLEOTIDE SEQUENCE [LARGE SCALE GENOMIC DNA]</scope>
    <source>
        <strain evidence="1 2">C-113</strain>
    </source>
</reference>
<name>D8K5R9_NITWC</name>
<dbReference type="EMBL" id="CP002086">
    <property type="protein sequence ID" value="ADJ28246.1"/>
    <property type="molecule type" value="Genomic_DNA"/>
</dbReference>
<dbReference type="OrthoDB" id="4393931at2"/>
<keyword evidence="2" id="KW-1185">Reference proteome</keyword>
<evidence type="ECO:0000313" key="2">
    <source>
        <dbReference type="Proteomes" id="UP000000393"/>
    </source>
</evidence>
<dbReference type="STRING" id="105559.Nwat_1322"/>
<evidence type="ECO:0000313" key="1">
    <source>
        <dbReference type="EMBL" id="ADJ28246.1"/>
    </source>
</evidence>
<dbReference type="HOGENOM" id="CLU_044180_2_1_6"/>
<sequence length="384" mass="42788">MNLLTQDYPAIFLDKHEPPCLSLYQPTHRQHPENTQDPIRFRNLVKEMEESLRKKYPSRDIATLLRPFENLAEDRTFWNYTADGLAVLSAPGLFRVYKLQRSVAELAVVADSFHTKPLMRIVQSADHYQILGLSRHAFKVFEGNRDTLDEIQSIEGAPPQTIDELLGREESDREGAHRAYSASGRPGAAARHGTDVKQDIRDRDTQKFFRAVDEVVLKHYSQPSGLRLILAALPEHHQPFRAISNNAFLVKETIDVHPDALSLDALRERAWQLMQPYYLKRLAGLVESFGAAAAKGQGADDLGEIATAAIAGRIATLLIEADRIIPGYIDAASGKIITDNLSNPDIDDVLDDLGECVLKTGGEVVIVPTERMPTETGAAAIYRF</sequence>
<protein>
    <submittedName>
        <fullName evidence="1">Uncharacterized protein</fullName>
    </submittedName>
</protein>
<dbReference type="InterPro" id="IPR041289">
    <property type="entry name" value="Bact_RF_family3"/>
</dbReference>
<dbReference type="KEGG" id="nwa:Nwat_1322"/>
<dbReference type="Pfam" id="PF18845">
    <property type="entry name" value="baeRF_family3"/>
    <property type="match status" value="1"/>
</dbReference>
<gene>
    <name evidence="1" type="ordered locus">Nwat_1322</name>
</gene>